<reference evidence="22 23" key="1">
    <citation type="submission" date="2021-03" db="EMBL/GenBank/DDBJ databases">
        <title>Sequencing the genomes of 1000 actinobacteria strains.</title>
        <authorList>
            <person name="Klenk H.-P."/>
        </authorList>
    </citation>
    <scope>NUCLEOTIDE SEQUENCE [LARGE SCALE GENOMIC DNA]</scope>
    <source>
        <strain evidence="22 23">DSM 46670</strain>
    </source>
</reference>
<evidence type="ECO:0000256" key="20">
    <source>
        <dbReference type="SAM" id="Phobius"/>
    </source>
</evidence>
<keyword evidence="8 20" id="KW-0812">Transmembrane</keyword>
<comment type="function">
    <text evidence="1">Iron-sulfur subunit of the cytochrome bc1 complex, an essential component of the respiratory electron transport chain required for ATP synthesis. The bc1 complex catalyzes the oxidation of menaquinol and the reduction of cytochrome c in the respiratory chain. The bc1 complex operates through a Q-cycle mechanism that couples electron transfer to generation of the proton gradient that drives ATP synthesis.</text>
</comment>
<dbReference type="Gene3D" id="2.102.10.10">
    <property type="entry name" value="Rieske [2Fe-2S] iron-sulphur domain"/>
    <property type="match status" value="1"/>
</dbReference>
<evidence type="ECO:0000256" key="12">
    <source>
        <dbReference type="ARBA" id="ARBA00022989"/>
    </source>
</evidence>
<keyword evidence="13" id="KW-0560">Oxidoreductase</keyword>
<evidence type="ECO:0000256" key="7">
    <source>
        <dbReference type="ARBA" id="ARBA00022660"/>
    </source>
</evidence>
<evidence type="ECO:0000256" key="16">
    <source>
        <dbReference type="ARBA" id="ARBA00023136"/>
    </source>
</evidence>
<keyword evidence="6" id="KW-1003">Cell membrane</keyword>
<keyword evidence="7" id="KW-0679">Respiratory chain</keyword>
<dbReference type="Pfam" id="PF19297">
    <property type="entry name" value="QcrA_N"/>
    <property type="match status" value="1"/>
</dbReference>
<evidence type="ECO:0000256" key="4">
    <source>
        <dbReference type="ARBA" id="ARBA00015816"/>
    </source>
</evidence>
<dbReference type="PANTHER" id="PTHR10134">
    <property type="entry name" value="CYTOCHROME B-C1 COMPLEX SUBUNIT RIESKE, MITOCHONDRIAL"/>
    <property type="match status" value="1"/>
</dbReference>
<feature type="transmembrane region" description="Helical" evidence="20">
    <location>
        <begin position="92"/>
        <end position="118"/>
    </location>
</feature>
<accession>A0ABS4U3B7</accession>
<evidence type="ECO:0000256" key="3">
    <source>
        <dbReference type="ARBA" id="ARBA00010651"/>
    </source>
</evidence>
<keyword evidence="10" id="KW-0479">Metal-binding</keyword>
<evidence type="ECO:0000256" key="2">
    <source>
        <dbReference type="ARBA" id="ARBA00004651"/>
    </source>
</evidence>
<comment type="caution">
    <text evidence="22">The sequence shown here is derived from an EMBL/GenBank/DDBJ whole genome shotgun (WGS) entry which is preliminary data.</text>
</comment>
<evidence type="ECO:0000313" key="22">
    <source>
        <dbReference type="EMBL" id="MBP2331146.1"/>
    </source>
</evidence>
<keyword evidence="15" id="KW-0411">Iron-sulfur</keyword>
<keyword evidence="9" id="KW-0001">2Fe-2S</keyword>
<feature type="transmembrane region" description="Helical" evidence="20">
    <location>
        <begin position="57"/>
        <end position="80"/>
    </location>
</feature>
<evidence type="ECO:0000256" key="10">
    <source>
        <dbReference type="ARBA" id="ARBA00022723"/>
    </source>
</evidence>
<protein>
    <recommendedName>
        <fullName evidence="4">Cytochrome bc1 complex Rieske iron-sulfur subunit</fullName>
    </recommendedName>
    <alternativeName>
        <fullName evidence="18">Cytochrome bc1 reductase complex subunit QcrA</fullName>
    </alternativeName>
    <alternativeName>
        <fullName evidence="19">Rieske iron-sulfur protein</fullName>
    </alternativeName>
</protein>
<evidence type="ECO:0000256" key="13">
    <source>
        <dbReference type="ARBA" id="ARBA00023002"/>
    </source>
</evidence>
<keyword evidence="17" id="KW-1015">Disulfide bond</keyword>
<feature type="domain" description="Rieske" evidence="21">
    <location>
        <begin position="283"/>
        <end position="377"/>
    </location>
</feature>
<dbReference type="PROSITE" id="PS51296">
    <property type="entry name" value="RIESKE"/>
    <property type="match status" value="1"/>
</dbReference>
<keyword evidence="11" id="KW-0249">Electron transport</keyword>
<evidence type="ECO:0000256" key="14">
    <source>
        <dbReference type="ARBA" id="ARBA00023004"/>
    </source>
</evidence>
<dbReference type="Pfam" id="PF00355">
    <property type="entry name" value="Rieske"/>
    <property type="match status" value="1"/>
</dbReference>
<keyword evidence="14" id="KW-0408">Iron</keyword>
<gene>
    <name evidence="22" type="ORF">JOF56_011531</name>
</gene>
<dbReference type="CDD" id="cd03467">
    <property type="entry name" value="Rieske"/>
    <property type="match status" value="1"/>
</dbReference>
<dbReference type="InterPro" id="IPR017941">
    <property type="entry name" value="Rieske_2Fe-2S"/>
</dbReference>
<evidence type="ECO:0000256" key="19">
    <source>
        <dbReference type="ARBA" id="ARBA00032409"/>
    </source>
</evidence>
<sequence>MSGQEKEGLPTEAELAEMDRDQLLKLGGKLDDVELVEYTEQWPVKGTKAEKRAERSVAAWFTLSGLSGLAFIGVFIWWPWHYAPANTDRHLLYLLYTPLLGLTLGLAILGVGVGVVMYAKKFLPHEVAVQQRHDGMSPEIDRQTFVAHLADAGDRSTIARRSLIKRTALFGAGTFGLAAAVLPLGSMIKNPHADSTNENGLWHTGWLAHDGERVFMRRDTGDAHALELVKPEDLDAGAMETVFPFHAPKTASGAVDYARLEKILAGEERVDEHELLEALRRSDNPVMLIRLRPEDAKRVVKHQGQEDFNFGDFYAYTKICSHLGCPTSLYEQRTNRILCPCHQSQFDALHYAKPIFGPATRKLAQLPIQVDEETGYFYATHDFNEAVGPAFWERKS</sequence>
<evidence type="ECO:0000256" key="9">
    <source>
        <dbReference type="ARBA" id="ARBA00022714"/>
    </source>
</evidence>
<keyword evidence="5" id="KW-0813">Transport</keyword>
<evidence type="ECO:0000256" key="6">
    <source>
        <dbReference type="ARBA" id="ARBA00022475"/>
    </source>
</evidence>
<dbReference type="InterPro" id="IPR014349">
    <property type="entry name" value="Rieske_Fe-S_prot"/>
</dbReference>
<dbReference type="Proteomes" id="UP001519332">
    <property type="component" value="Unassembled WGS sequence"/>
</dbReference>
<comment type="subcellular location">
    <subcellularLocation>
        <location evidence="2">Cell membrane</location>
        <topology evidence="2">Multi-pass membrane protein</topology>
    </subcellularLocation>
</comment>
<evidence type="ECO:0000256" key="15">
    <source>
        <dbReference type="ARBA" id="ARBA00023014"/>
    </source>
</evidence>
<proteinExistence type="inferred from homology"/>
<evidence type="ECO:0000256" key="17">
    <source>
        <dbReference type="ARBA" id="ARBA00023157"/>
    </source>
</evidence>
<feature type="transmembrane region" description="Helical" evidence="20">
    <location>
        <begin position="168"/>
        <end position="188"/>
    </location>
</feature>
<keyword evidence="12 20" id="KW-1133">Transmembrane helix</keyword>
<keyword evidence="16 20" id="KW-0472">Membrane</keyword>
<dbReference type="SUPFAM" id="SSF50022">
    <property type="entry name" value="ISP domain"/>
    <property type="match status" value="1"/>
</dbReference>
<name>A0ABS4U3B7_9PSEU</name>
<evidence type="ECO:0000256" key="11">
    <source>
        <dbReference type="ARBA" id="ARBA00022982"/>
    </source>
</evidence>
<evidence type="ECO:0000313" key="23">
    <source>
        <dbReference type="Proteomes" id="UP001519332"/>
    </source>
</evidence>
<organism evidence="22 23">
    <name type="scientific">Kibdelosporangium banguiense</name>
    <dbReference type="NCBI Taxonomy" id="1365924"/>
    <lineage>
        <taxon>Bacteria</taxon>
        <taxon>Bacillati</taxon>
        <taxon>Actinomycetota</taxon>
        <taxon>Actinomycetes</taxon>
        <taxon>Pseudonocardiales</taxon>
        <taxon>Pseudonocardiaceae</taxon>
        <taxon>Kibdelosporangium</taxon>
    </lineage>
</organism>
<dbReference type="InterPro" id="IPR045603">
    <property type="entry name" value="QcrA_N"/>
</dbReference>
<dbReference type="EMBL" id="JAGINW010000001">
    <property type="protein sequence ID" value="MBP2331146.1"/>
    <property type="molecule type" value="Genomic_DNA"/>
</dbReference>
<evidence type="ECO:0000259" key="21">
    <source>
        <dbReference type="PROSITE" id="PS51296"/>
    </source>
</evidence>
<evidence type="ECO:0000256" key="5">
    <source>
        <dbReference type="ARBA" id="ARBA00022448"/>
    </source>
</evidence>
<evidence type="ECO:0000256" key="18">
    <source>
        <dbReference type="ARBA" id="ARBA00029586"/>
    </source>
</evidence>
<comment type="similarity">
    <text evidence="3">Belongs to the Rieske iron-sulfur protein family.</text>
</comment>
<dbReference type="InterPro" id="IPR036922">
    <property type="entry name" value="Rieske_2Fe-2S_sf"/>
</dbReference>
<evidence type="ECO:0000256" key="8">
    <source>
        <dbReference type="ARBA" id="ARBA00022692"/>
    </source>
</evidence>
<keyword evidence="23" id="KW-1185">Reference proteome</keyword>
<evidence type="ECO:0000256" key="1">
    <source>
        <dbReference type="ARBA" id="ARBA00002494"/>
    </source>
</evidence>